<dbReference type="Proteomes" id="UP000184383">
    <property type="component" value="Unassembled WGS sequence"/>
</dbReference>
<keyword evidence="15" id="KW-1185">Reference proteome</keyword>
<evidence type="ECO:0000256" key="1">
    <source>
        <dbReference type="ARBA" id="ARBA00001863"/>
    </source>
</evidence>
<dbReference type="InterPro" id="IPR011613">
    <property type="entry name" value="GH15-like"/>
</dbReference>
<evidence type="ECO:0000256" key="6">
    <source>
        <dbReference type="ARBA" id="ARBA00023180"/>
    </source>
</evidence>
<comment type="similarity">
    <text evidence="2">Belongs to the glycosyl hydrolase 15 family.</text>
</comment>
<feature type="domain" description="GH15-like" evidence="13">
    <location>
        <begin position="152"/>
        <end position="404"/>
    </location>
</feature>
<evidence type="ECO:0000313" key="14">
    <source>
        <dbReference type="EMBL" id="OJJ32607.1"/>
    </source>
</evidence>
<sequence length="444" mass="47336">MLFNALLLNALASVVVASPASIHRRQDLETFIENERSVAQQGILNNIGPDGKLVKGAAAGIVVASPSKVDPNYFYTWTRDAALTMLDLIHDFINGDSPLEPLIQQYITAQAKLQPVANPAGNLTTGASLGEAKFEVNGTAFTGPWGRPQRDTGFDLWEEVNATSFFTTAAQHKSLVQGDAFATALGESCDSCTVAPEILCHLQDYWNGTAIVSNTPTGGRSGLDINSVLTSLQIFDPAAACDDVTFQPCSSRALSNHKVLVDSFRSIYGVNNGTSSGAVAVGRYPEDVYKGGNPWYLSILASAEQLYDALYQWTQQGSLNVTSTSLPFFKDLVSNVTVGVYPASSPAYITLTKAVKKYADGFIAVVQKYTPTDGSLAEEFDRNTGAPASAVHLTWSYASFVTAASRRDGSVPPSWGASAAKSIPGQCSAETVTGTYPTPSTPWW</sequence>
<keyword evidence="7" id="KW-0119">Carbohydrate metabolism</keyword>
<evidence type="ECO:0000256" key="11">
    <source>
        <dbReference type="ARBA" id="ARBA00033473"/>
    </source>
</evidence>
<dbReference type="InterPro" id="IPR000165">
    <property type="entry name" value="Glucoamylase"/>
</dbReference>
<name>A0A1L9RCK9_ASPWE</name>
<keyword evidence="9" id="KW-0624">Polysaccharide degradation</keyword>
<dbReference type="EC" id="3.2.1.3" evidence="3"/>
<reference evidence="15" key="1">
    <citation type="journal article" date="2017" name="Genome Biol.">
        <title>Comparative genomics reveals high biological diversity and specific adaptations in the industrially and medically important fungal genus Aspergillus.</title>
        <authorList>
            <person name="de Vries R.P."/>
            <person name="Riley R."/>
            <person name="Wiebenga A."/>
            <person name="Aguilar-Osorio G."/>
            <person name="Amillis S."/>
            <person name="Uchima C.A."/>
            <person name="Anderluh G."/>
            <person name="Asadollahi M."/>
            <person name="Askin M."/>
            <person name="Barry K."/>
            <person name="Battaglia E."/>
            <person name="Bayram O."/>
            <person name="Benocci T."/>
            <person name="Braus-Stromeyer S.A."/>
            <person name="Caldana C."/>
            <person name="Canovas D."/>
            <person name="Cerqueira G.C."/>
            <person name="Chen F."/>
            <person name="Chen W."/>
            <person name="Choi C."/>
            <person name="Clum A."/>
            <person name="Dos Santos R.A."/>
            <person name="Damasio A.R."/>
            <person name="Diallinas G."/>
            <person name="Emri T."/>
            <person name="Fekete E."/>
            <person name="Flipphi M."/>
            <person name="Freyberg S."/>
            <person name="Gallo A."/>
            <person name="Gournas C."/>
            <person name="Habgood R."/>
            <person name="Hainaut M."/>
            <person name="Harispe M.L."/>
            <person name="Henrissat B."/>
            <person name="Hilden K.S."/>
            <person name="Hope R."/>
            <person name="Hossain A."/>
            <person name="Karabika E."/>
            <person name="Karaffa L."/>
            <person name="Karanyi Z."/>
            <person name="Krasevec N."/>
            <person name="Kuo A."/>
            <person name="Kusch H."/>
            <person name="LaButti K."/>
            <person name="Lagendijk E.L."/>
            <person name="Lapidus A."/>
            <person name="Levasseur A."/>
            <person name="Lindquist E."/>
            <person name="Lipzen A."/>
            <person name="Logrieco A.F."/>
            <person name="MacCabe A."/>
            <person name="Maekelae M.R."/>
            <person name="Malavazi I."/>
            <person name="Melin P."/>
            <person name="Meyer V."/>
            <person name="Mielnichuk N."/>
            <person name="Miskei M."/>
            <person name="Molnar A.P."/>
            <person name="Mule G."/>
            <person name="Ngan C.Y."/>
            <person name="Orejas M."/>
            <person name="Orosz E."/>
            <person name="Ouedraogo J.P."/>
            <person name="Overkamp K.M."/>
            <person name="Park H.-S."/>
            <person name="Perrone G."/>
            <person name="Piumi F."/>
            <person name="Punt P.J."/>
            <person name="Ram A.F."/>
            <person name="Ramon A."/>
            <person name="Rauscher S."/>
            <person name="Record E."/>
            <person name="Riano-Pachon D.M."/>
            <person name="Robert V."/>
            <person name="Roehrig J."/>
            <person name="Ruller R."/>
            <person name="Salamov A."/>
            <person name="Salih N.S."/>
            <person name="Samson R.A."/>
            <person name="Sandor E."/>
            <person name="Sanguinetti M."/>
            <person name="Schuetze T."/>
            <person name="Sepcic K."/>
            <person name="Shelest E."/>
            <person name="Sherlock G."/>
            <person name="Sophianopoulou V."/>
            <person name="Squina F.M."/>
            <person name="Sun H."/>
            <person name="Susca A."/>
            <person name="Todd R.B."/>
            <person name="Tsang A."/>
            <person name="Unkles S.E."/>
            <person name="van de Wiele N."/>
            <person name="van Rossen-Uffink D."/>
            <person name="Oliveira J.V."/>
            <person name="Vesth T.C."/>
            <person name="Visser J."/>
            <person name="Yu J.-H."/>
            <person name="Zhou M."/>
            <person name="Andersen M.R."/>
            <person name="Archer D.B."/>
            <person name="Baker S.E."/>
            <person name="Benoit I."/>
            <person name="Brakhage A.A."/>
            <person name="Braus G.H."/>
            <person name="Fischer R."/>
            <person name="Frisvad J.C."/>
            <person name="Goldman G.H."/>
            <person name="Houbraken J."/>
            <person name="Oakley B."/>
            <person name="Pocsi I."/>
            <person name="Scazzocchio C."/>
            <person name="Seiboth B."/>
            <person name="vanKuyk P.A."/>
            <person name="Wortman J."/>
            <person name="Dyer P.S."/>
            <person name="Grigoriev I.V."/>
        </authorList>
    </citation>
    <scope>NUCLEOTIDE SEQUENCE [LARGE SCALE GENOMIC DNA]</scope>
    <source>
        <strain evidence="15">DTO 134E9</strain>
    </source>
</reference>
<comment type="catalytic activity">
    <reaction evidence="1">
        <text>Hydrolysis of terminal (1-&gt;4)-linked alpha-D-glucose residues successively from non-reducing ends of the chains with release of beta-D-glucose.</text>
        <dbReference type="EC" id="3.2.1.3"/>
    </reaction>
</comment>
<dbReference type="GO" id="GO:0000324">
    <property type="term" value="C:fungal-type vacuole"/>
    <property type="evidence" value="ECO:0007669"/>
    <property type="project" value="TreeGrafter"/>
</dbReference>
<evidence type="ECO:0000256" key="9">
    <source>
        <dbReference type="ARBA" id="ARBA00023326"/>
    </source>
</evidence>
<dbReference type="AlphaFoldDB" id="A0A1L9RCK9"/>
<dbReference type="SUPFAM" id="SSF48208">
    <property type="entry name" value="Six-hairpin glycosidases"/>
    <property type="match status" value="1"/>
</dbReference>
<evidence type="ECO:0000256" key="10">
    <source>
        <dbReference type="ARBA" id="ARBA00033442"/>
    </source>
</evidence>
<dbReference type="InterPro" id="IPR008928">
    <property type="entry name" value="6-hairpin_glycosidase_sf"/>
</dbReference>
<dbReference type="GeneID" id="63753637"/>
<keyword evidence="8" id="KW-0326">Glycosidase</keyword>
<dbReference type="Pfam" id="PF00723">
    <property type="entry name" value="Glyco_hydro_15"/>
    <property type="match status" value="1"/>
</dbReference>
<accession>A0A1L9RCK9</accession>
<dbReference type="PRINTS" id="PR00736">
    <property type="entry name" value="GLHYDRLASE15"/>
</dbReference>
<dbReference type="GO" id="GO:0004339">
    <property type="term" value="F:glucan 1,4-alpha-glucosidase activity"/>
    <property type="evidence" value="ECO:0007669"/>
    <property type="project" value="UniProtKB-EC"/>
</dbReference>
<feature type="chain" id="PRO_5013267873" description="glucan 1,4-alpha-glucosidase" evidence="12">
    <location>
        <begin position="18"/>
        <end position="444"/>
    </location>
</feature>
<dbReference type="GO" id="GO:0000272">
    <property type="term" value="P:polysaccharide catabolic process"/>
    <property type="evidence" value="ECO:0007669"/>
    <property type="project" value="UniProtKB-KW"/>
</dbReference>
<evidence type="ECO:0000256" key="2">
    <source>
        <dbReference type="ARBA" id="ARBA00006188"/>
    </source>
</evidence>
<evidence type="ECO:0000259" key="13">
    <source>
        <dbReference type="Pfam" id="PF00723"/>
    </source>
</evidence>
<evidence type="ECO:0000256" key="3">
    <source>
        <dbReference type="ARBA" id="ARBA00012593"/>
    </source>
</evidence>
<dbReference type="Gene3D" id="1.50.10.10">
    <property type="match status" value="2"/>
</dbReference>
<organism evidence="14 15">
    <name type="scientific">Aspergillus wentii DTO 134E9</name>
    <dbReference type="NCBI Taxonomy" id="1073089"/>
    <lineage>
        <taxon>Eukaryota</taxon>
        <taxon>Fungi</taxon>
        <taxon>Dikarya</taxon>
        <taxon>Ascomycota</taxon>
        <taxon>Pezizomycotina</taxon>
        <taxon>Eurotiomycetes</taxon>
        <taxon>Eurotiomycetidae</taxon>
        <taxon>Eurotiales</taxon>
        <taxon>Aspergillaceae</taxon>
        <taxon>Aspergillus</taxon>
        <taxon>Aspergillus subgen. Cremei</taxon>
    </lineage>
</organism>
<dbReference type="EMBL" id="KV878214">
    <property type="protein sequence ID" value="OJJ32607.1"/>
    <property type="molecule type" value="Genomic_DNA"/>
</dbReference>
<keyword evidence="4 12" id="KW-0732">Signal</keyword>
<evidence type="ECO:0000256" key="4">
    <source>
        <dbReference type="ARBA" id="ARBA00022729"/>
    </source>
</evidence>
<evidence type="ECO:0000256" key="5">
    <source>
        <dbReference type="ARBA" id="ARBA00022801"/>
    </source>
</evidence>
<dbReference type="RefSeq" id="XP_040686284.1">
    <property type="nucleotide sequence ID" value="XM_040837789.1"/>
</dbReference>
<feature type="signal peptide" evidence="12">
    <location>
        <begin position="1"/>
        <end position="17"/>
    </location>
</feature>
<dbReference type="InterPro" id="IPR012341">
    <property type="entry name" value="6hp_glycosidase-like_sf"/>
</dbReference>
<dbReference type="OrthoDB" id="6123450at2759"/>
<dbReference type="FunFam" id="1.50.10.10:FF:000018">
    <property type="entry name" value="Glucoamylase"/>
    <property type="match status" value="1"/>
</dbReference>
<protein>
    <recommendedName>
        <fullName evidence="3">glucan 1,4-alpha-glucosidase</fullName>
        <ecNumber evidence="3">3.2.1.3</ecNumber>
    </recommendedName>
    <alternativeName>
        <fullName evidence="11">1,4-alpha-D-glucan glucohydrolase</fullName>
    </alternativeName>
    <alternativeName>
        <fullName evidence="10">Glucan 1,4-alpha-glucosidase</fullName>
    </alternativeName>
</protein>
<proteinExistence type="inferred from homology"/>
<gene>
    <name evidence="14" type="ORF">ASPWEDRAFT_52801</name>
</gene>
<evidence type="ECO:0000256" key="7">
    <source>
        <dbReference type="ARBA" id="ARBA00023277"/>
    </source>
</evidence>
<evidence type="ECO:0000313" key="15">
    <source>
        <dbReference type="Proteomes" id="UP000184383"/>
    </source>
</evidence>
<dbReference type="PANTHER" id="PTHR31616">
    <property type="entry name" value="TREHALASE"/>
    <property type="match status" value="1"/>
</dbReference>
<keyword evidence="6" id="KW-0325">Glycoprotein</keyword>
<evidence type="ECO:0000256" key="12">
    <source>
        <dbReference type="SAM" id="SignalP"/>
    </source>
</evidence>
<dbReference type="PANTHER" id="PTHR31616:SF12">
    <property type="entry name" value="GLUCOAMYLASE"/>
    <property type="match status" value="1"/>
</dbReference>
<keyword evidence="5" id="KW-0378">Hydrolase</keyword>
<dbReference type="VEuPathDB" id="FungiDB:ASPWEDRAFT_52801"/>
<dbReference type="STRING" id="1073089.A0A1L9RCK9"/>
<evidence type="ECO:0000256" key="8">
    <source>
        <dbReference type="ARBA" id="ARBA00023295"/>
    </source>
</evidence>